<protein>
    <submittedName>
        <fullName evidence="6">Uncharacterized protein LOC109725460</fullName>
    </submittedName>
</protein>
<feature type="compositionally biased region" description="Basic and acidic residues" evidence="3">
    <location>
        <begin position="31"/>
        <end position="42"/>
    </location>
</feature>
<dbReference type="Pfam" id="PF08879">
    <property type="entry name" value="WRC"/>
    <property type="match status" value="1"/>
</dbReference>
<sequence length="268" mass="28747">MRIRRRPPPHPPPPLISTTMVLDPSPPPQEESGKTQVHEQRDGLLLLHQDGDLLHLGVGKGLPSSGSDPSPPHLSSSCISPTITTHVQVLEEEEQVNSNESKFNGCDGEPEEKTIIVGEKNKAKYMRAKASSSSNGSDEHGKREKRRRRSPAVLMEGSRCSRVNGRGWRCCQPTLVGYSLCEHHLGKGARLRSVSSVRGRLGCSTKKGVGDGPSTTTKIATTVKARSISSLLDVESDDTTHSESLSSSSSLPPPPPNAATSKGEIAML</sequence>
<accession>A0A6P5GNK0</accession>
<dbReference type="PANTHER" id="PTHR34122:SF1">
    <property type="entry name" value="EXPRESSED PROTEIN"/>
    <property type="match status" value="1"/>
</dbReference>
<proteinExistence type="predicted"/>
<evidence type="ECO:0000313" key="5">
    <source>
        <dbReference type="Proteomes" id="UP000515123"/>
    </source>
</evidence>
<comment type="caution">
    <text evidence="2">Lacks conserved residue(s) required for the propagation of feature annotation.</text>
</comment>
<feature type="compositionally biased region" description="Low complexity" evidence="3">
    <location>
        <begin position="63"/>
        <end position="77"/>
    </location>
</feature>
<name>A0A6P5GNK0_ANACO</name>
<dbReference type="OrthoDB" id="686202at2759"/>
<dbReference type="PANTHER" id="PTHR34122">
    <property type="entry name" value="EXPRESSED PROTEIN-RELATED"/>
    <property type="match status" value="1"/>
</dbReference>
<dbReference type="PROSITE" id="PS51667">
    <property type="entry name" value="WRC"/>
    <property type="match status" value="1"/>
</dbReference>
<reference evidence="6" key="2">
    <citation type="submission" date="2025-08" db="UniProtKB">
        <authorList>
            <consortium name="RefSeq"/>
        </authorList>
    </citation>
    <scope>IDENTIFICATION</scope>
    <source>
        <tissue evidence="6">Leaf</tissue>
    </source>
</reference>
<dbReference type="GeneID" id="109725460"/>
<evidence type="ECO:0000256" key="2">
    <source>
        <dbReference type="PROSITE-ProRule" id="PRU01002"/>
    </source>
</evidence>
<feature type="region of interest" description="Disordered" evidence="3">
    <location>
        <begin position="231"/>
        <end position="268"/>
    </location>
</feature>
<evidence type="ECO:0000259" key="4">
    <source>
        <dbReference type="PROSITE" id="PS51667"/>
    </source>
</evidence>
<dbReference type="AlphaFoldDB" id="A0A6P5GNK0"/>
<dbReference type="RefSeq" id="XP_020110241.1">
    <property type="nucleotide sequence ID" value="XM_020254652.1"/>
</dbReference>
<feature type="domain" description="WRC" evidence="4">
    <location>
        <begin position="154"/>
        <end position="199"/>
    </location>
</feature>
<keyword evidence="5" id="KW-1185">Reference proteome</keyword>
<reference evidence="5" key="1">
    <citation type="journal article" date="2015" name="Nat. Genet.">
        <title>The pineapple genome and the evolution of CAM photosynthesis.</title>
        <authorList>
            <person name="Ming R."/>
            <person name="VanBuren R."/>
            <person name="Wai C.M."/>
            <person name="Tang H."/>
            <person name="Schatz M.C."/>
            <person name="Bowers J.E."/>
            <person name="Lyons E."/>
            <person name="Wang M.L."/>
            <person name="Chen J."/>
            <person name="Biggers E."/>
            <person name="Zhang J."/>
            <person name="Huang L."/>
            <person name="Zhang L."/>
            <person name="Miao W."/>
            <person name="Zhang J."/>
            <person name="Ye Z."/>
            <person name="Miao C."/>
            <person name="Lin Z."/>
            <person name="Wang H."/>
            <person name="Zhou H."/>
            <person name="Yim W.C."/>
            <person name="Priest H.D."/>
            <person name="Zheng C."/>
            <person name="Woodhouse M."/>
            <person name="Edger P.P."/>
            <person name="Guyot R."/>
            <person name="Guo H.B."/>
            <person name="Guo H."/>
            <person name="Zheng G."/>
            <person name="Singh R."/>
            <person name="Sharma A."/>
            <person name="Min X."/>
            <person name="Zheng Y."/>
            <person name="Lee H."/>
            <person name="Gurtowski J."/>
            <person name="Sedlazeck F.J."/>
            <person name="Harkess A."/>
            <person name="McKain M.R."/>
            <person name="Liao Z."/>
            <person name="Fang J."/>
            <person name="Liu J."/>
            <person name="Zhang X."/>
            <person name="Zhang Q."/>
            <person name="Hu W."/>
            <person name="Qin Y."/>
            <person name="Wang K."/>
            <person name="Chen L.Y."/>
            <person name="Shirley N."/>
            <person name="Lin Y.R."/>
            <person name="Liu L.Y."/>
            <person name="Hernandez A.G."/>
            <person name="Wright C.L."/>
            <person name="Bulone V."/>
            <person name="Tuskan G.A."/>
            <person name="Heath K."/>
            <person name="Zee F."/>
            <person name="Moore P.H."/>
            <person name="Sunkar R."/>
            <person name="Leebens-Mack J.H."/>
            <person name="Mockler T."/>
            <person name="Bennetzen J.L."/>
            <person name="Freeling M."/>
            <person name="Sankoff D."/>
            <person name="Paterson A.H."/>
            <person name="Zhu X."/>
            <person name="Yang X."/>
            <person name="Smith J.A."/>
            <person name="Cushman J.C."/>
            <person name="Paull R.E."/>
            <person name="Yu Q."/>
        </authorList>
    </citation>
    <scope>NUCLEOTIDE SEQUENCE [LARGE SCALE GENOMIC DNA]</scope>
    <source>
        <strain evidence="5">cv. F153</strain>
    </source>
</reference>
<evidence type="ECO:0000256" key="3">
    <source>
        <dbReference type="SAM" id="MobiDB-lite"/>
    </source>
</evidence>
<dbReference type="InterPro" id="IPR014977">
    <property type="entry name" value="WRC_dom"/>
</dbReference>
<evidence type="ECO:0000256" key="1">
    <source>
        <dbReference type="ARBA" id="ARBA00023242"/>
    </source>
</evidence>
<organism evidence="5 6">
    <name type="scientific">Ananas comosus</name>
    <name type="common">Pineapple</name>
    <name type="synonym">Ananas ananas</name>
    <dbReference type="NCBI Taxonomy" id="4615"/>
    <lineage>
        <taxon>Eukaryota</taxon>
        <taxon>Viridiplantae</taxon>
        <taxon>Streptophyta</taxon>
        <taxon>Embryophyta</taxon>
        <taxon>Tracheophyta</taxon>
        <taxon>Spermatophyta</taxon>
        <taxon>Magnoliopsida</taxon>
        <taxon>Liliopsida</taxon>
        <taxon>Poales</taxon>
        <taxon>Bromeliaceae</taxon>
        <taxon>Bromelioideae</taxon>
        <taxon>Ananas</taxon>
    </lineage>
</organism>
<feature type="region of interest" description="Disordered" evidence="3">
    <location>
        <begin position="125"/>
        <end position="152"/>
    </location>
</feature>
<evidence type="ECO:0000313" key="6">
    <source>
        <dbReference type="RefSeq" id="XP_020110241.1"/>
    </source>
</evidence>
<keyword evidence="1" id="KW-0539">Nucleus</keyword>
<gene>
    <name evidence="6" type="primary">LOC109725460</name>
</gene>
<feature type="region of interest" description="Disordered" evidence="3">
    <location>
        <begin position="1"/>
        <end position="79"/>
    </location>
</feature>
<dbReference type="Gramene" id="Aco014787.1.mrna1">
    <property type="protein sequence ID" value="Aco014787.1.mrna1"/>
    <property type="gene ID" value="Aco014787.1.path1"/>
</dbReference>
<dbReference type="Proteomes" id="UP000515123">
    <property type="component" value="Linkage group 20"/>
</dbReference>